<evidence type="ECO:0000313" key="2">
    <source>
        <dbReference type="Proteomes" id="UP001153555"/>
    </source>
</evidence>
<evidence type="ECO:0000313" key="1">
    <source>
        <dbReference type="EMBL" id="CAA0806518.1"/>
    </source>
</evidence>
<organism evidence="1 2">
    <name type="scientific">Striga hermonthica</name>
    <name type="common">Purple witchweed</name>
    <name type="synonym">Buchnera hermonthica</name>
    <dbReference type="NCBI Taxonomy" id="68872"/>
    <lineage>
        <taxon>Eukaryota</taxon>
        <taxon>Viridiplantae</taxon>
        <taxon>Streptophyta</taxon>
        <taxon>Embryophyta</taxon>
        <taxon>Tracheophyta</taxon>
        <taxon>Spermatophyta</taxon>
        <taxon>Magnoliopsida</taxon>
        <taxon>eudicotyledons</taxon>
        <taxon>Gunneridae</taxon>
        <taxon>Pentapetalae</taxon>
        <taxon>asterids</taxon>
        <taxon>lamiids</taxon>
        <taxon>Lamiales</taxon>
        <taxon>Orobanchaceae</taxon>
        <taxon>Buchnereae</taxon>
        <taxon>Striga</taxon>
    </lineage>
</organism>
<proteinExistence type="predicted"/>
<gene>
    <name evidence="1" type="ORF">SHERM_09407</name>
</gene>
<feature type="non-terminal residue" evidence="1">
    <location>
        <position position="1"/>
    </location>
</feature>
<dbReference type="EMBL" id="CACSLK010000984">
    <property type="protein sequence ID" value="CAA0806518.1"/>
    <property type="molecule type" value="Genomic_DNA"/>
</dbReference>
<dbReference type="AlphaFoldDB" id="A0A9N7MHN4"/>
<sequence length="69" mass="7510">QSLSTLCCRSTQSACPLVPWVPSFRPSAISSTSYPTVLHPLLTSSSSLHLLCPLLPRTRPTTMTRLLSL</sequence>
<protein>
    <submittedName>
        <fullName evidence="1">Uncharacterized protein</fullName>
    </submittedName>
</protein>
<feature type="non-terminal residue" evidence="1">
    <location>
        <position position="69"/>
    </location>
</feature>
<accession>A0A9N7MHN4</accession>
<reference evidence="1" key="1">
    <citation type="submission" date="2019-12" db="EMBL/GenBank/DDBJ databases">
        <authorList>
            <person name="Scholes J."/>
        </authorList>
    </citation>
    <scope>NUCLEOTIDE SEQUENCE</scope>
</reference>
<comment type="caution">
    <text evidence="1">The sequence shown here is derived from an EMBL/GenBank/DDBJ whole genome shotgun (WGS) entry which is preliminary data.</text>
</comment>
<name>A0A9N7MHN4_STRHE</name>
<keyword evidence="2" id="KW-1185">Reference proteome</keyword>
<dbReference type="Proteomes" id="UP001153555">
    <property type="component" value="Unassembled WGS sequence"/>
</dbReference>